<dbReference type="GO" id="GO:0019592">
    <property type="term" value="P:mannitol catabolic process"/>
    <property type="evidence" value="ECO:0007669"/>
    <property type="project" value="TreeGrafter"/>
</dbReference>
<dbReference type="AlphaFoldDB" id="A0A2W2E8H9"/>
<dbReference type="InterPro" id="IPR013118">
    <property type="entry name" value="Mannitol_DH_C"/>
</dbReference>
<gene>
    <name evidence="6" type="ORF">C1I93_00490</name>
</gene>
<dbReference type="Gene3D" id="3.40.50.720">
    <property type="entry name" value="NAD(P)-binding Rossmann-like Domain"/>
    <property type="match status" value="1"/>
</dbReference>
<dbReference type="SUPFAM" id="SSF51735">
    <property type="entry name" value="NAD(P)-binding Rossmann-fold domains"/>
    <property type="match status" value="1"/>
</dbReference>
<dbReference type="InterPro" id="IPR008927">
    <property type="entry name" value="6-PGluconate_DH-like_C_sf"/>
</dbReference>
<dbReference type="Gene3D" id="1.10.1040.10">
    <property type="entry name" value="N-(1-d-carboxylethyl)-l-norvaline Dehydrogenase, domain 2"/>
    <property type="match status" value="1"/>
</dbReference>
<dbReference type="OrthoDB" id="271711at2"/>
<dbReference type="SUPFAM" id="SSF48179">
    <property type="entry name" value="6-phosphogluconate dehydrogenase C-terminal domain-like"/>
    <property type="match status" value="1"/>
</dbReference>
<dbReference type="GO" id="GO:0008926">
    <property type="term" value="F:mannitol-1-phosphate 5-dehydrogenase activity"/>
    <property type="evidence" value="ECO:0007669"/>
    <property type="project" value="UniProtKB-EC"/>
</dbReference>
<dbReference type="EMBL" id="POTX01000001">
    <property type="protein sequence ID" value="PZG01224.1"/>
    <property type="molecule type" value="Genomic_DNA"/>
</dbReference>
<proteinExistence type="predicted"/>
<protein>
    <submittedName>
        <fullName evidence="6">Altronate oxidoreductase</fullName>
    </submittedName>
</protein>
<evidence type="ECO:0000256" key="3">
    <source>
        <dbReference type="ARBA" id="ARBA00048615"/>
    </source>
</evidence>
<dbReference type="InterPro" id="IPR036291">
    <property type="entry name" value="NAD(P)-bd_dom_sf"/>
</dbReference>
<evidence type="ECO:0000259" key="4">
    <source>
        <dbReference type="Pfam" id="PF01232"/>
    </source>
</evidence>
<feature type="domain" description="Mannitol dehydrogenase C-terminal" evidence="5">
    <location>
        <begin position="303"/>
        <end position="481"/>
    </location>
</feature>
<evidence type="ECO:0000259" key="5">
    <source>
        <dbReference type="Pfam" id="PF08125"/>
    </source>
</evidence>
<evidence type="ECO:0000313" key="7">
    <source>
        <dbReference type="Proteomes" id="UP000248627"/>
    </source>
</evidence>
<sequence>MSAPVFTPGPGPWQGCPVADGPGGVIRAEQLRPLGEAAPGRESLPIRILQVGAGNFLRGFADWMVHRANDAGVLRHGIVVMKATPRPERVTGRLVEQAGMFHVLLDGVRDGRPFTETALVTAVQSVVDAYQHWDRCRDLMHEESLSLVISNTTDAGIVYVPDDLDATPPTSFPAKMTALLHERWVHFAGDPRRGLSFLPCELIEDNGATLRSLVVRHATEAALAAEFIDWVTRHCRFYDTLVDRIVPGLPEHEAVELRAALGFDDRLIVRGEHYADWAIAGGPAIRDEFPLDRAGLPVRFMPDIRPYRERKVRILNGSHTAMAAIGPLVNCHTVRDAVQHPMVGAYLRHLLHDEVLPSLASLPDGLGDATELRQYATAILDRFRNPALHHLLADIRLNALAKWRTRNLPVVLDAWSHGRRADLGVFALACLLTSYAGAFGQVEVRDDEALLSRLRAGFDAAHPGPWIADVMAALNWSELGDAATATRLAAETTAHVRALLGNEPAGVLSALLGERETEST</sequence>
<keyword evidence="1" id="KW-0560">Oxidoreductase</keyword>
<dbReference type="GO" id="GO:0005829">
    <property type="term" value="C:cytosol"/>
    <property type="evidence" value="ECO:0007669"/>
    <property type="project" value="TreeGrafter"/>
</dbReference>
<comment type="catalytic activity">
    <reaction evidence="3">
        <text>D-mannitol 1-phosphate + NAD(+) = beta-D-fructose 6-phosphate + NADH + H(+)</text>
        <dbReference type="Rhea" id="RHEA:19661"/>
        <dbReference type="ChEBI" id="CHEBI:15378"/>
        <dbReference type="ChEBI" id="CHEBI:57540"/>
        <dbReference type="ChEBI" id="CHEBI:57634"/>
        <dbReference type="ChEBI" id="CHEBI:57945"/>
        <dbReference type="ChEBI" id="CHEBI:61381"/>
        <dbReference type="EC" id="1.1.1.17"/>
    </reaction>
</comment>
<feature type="domain" description="Mannitol dehydrogenase N-terminal" evidence="4">
    <location>
        <begin position="47"/>
        <end position="281"/>
    </location>
</feature>
<comment type="caution">
    <text evidence="6">The sequence shown here is derived from an EMBL/GenBank/DDBJ whole genome shotgun (WGS) entry which is preliminary data.</text>
</comment>
<dbReference type="InterPro" id="IPR013328">
    <property type="entry name" value="6PGD_dom2"/>
</dbReference>
<dbReference type="NCBIfam" id="NF002969">
    <property type="entry name" value="PRK03643.1"/>
    <property type="match status" value="1"/>
</dbReference>
<keyword evidence="7" id="KW-1185">Reference proteome</keyword>
<keyword evidence="2" id="KW-0520">NAD</keyword>
<name>A0A2W2E8H9_9ACTN</name>
<evidence type="ECO:0000313" key="6">
    <source>
        <dbReference type="EMBL" id="PZG01224.1"/>
    </source>
</evidence>
<organism evidence="6 7">
    <name type="scientific">Micromonospora endophytica</name>
    <dbReference type="NCBI Taxonomy" id="515350"/>
    <lineage>
        <taxon>Bacteria</taxon>
        <taxon>Bacillati</taxon>
        <taxon>Actinomycetota</taxon>
        <taxon>Actinomycetes</taxon>
        <taxon>Micromonosporales</taxon>
        <taxon>Micromonosporaceae</taxon>
        <taxon>Micromonospora</taxon>
    </lineage>
</organism>
<reference evidence="6 7" key="1">
    <citation type="submission" date="2018-01" db="EMBL/GenBank/DDBJ databases">
        <title>Draft genome sequence of Jishengella endophytica.</title>
        <authorList>
            <person name="Sahin N."/>
            <person name="Ay H."/>
            <person name="Saygin H."/>
        </authorList>
    </citation>
    <scope>NUCLEOTIDE SEQUENCE [LARGE SCALE GENOMIC DNA]</scope>
    <source>
        <strain evidence="6 7">DSM 45430</strain>
    </source>
</reference>
<accession>A0A2W2E8H9</accession>
<evidence type="ECO:0000256" key="2">
    <source>
        <dbReference type="ARBA" id="ARBA00023027"/>
    </source>
</evidence>
<evidence type="ECO:0000256" key="1">
    <source>
        <dbReference type="ARBA" id="ARBA00023002"/>
    </source>
</evidence>
<dbReference type="Pfam" id="PF01232">
    <property type="entry name" value="Mannitol_dh"/>
    <property type="match status" value="1"/>
</dbReference>
<dbReference type="Proteomes" id="UP000248627">
    <property type="component" value="Unassembled WGS sequence"/>
</dbReference>
<dbReference type="InterPro" id="IPR013131">
    <property type="entry name" value="Mannitol_DH_N"/>
</dbReference>
<dbReference type="Pfam" id="PF08125">
    <property type="entry name" value="Mannitol_dh_C"/>
    <property type="match status" value="1"/>
</dbReference>
<dbReference type="PANTHER" id="PTHR30524:SF0">
    <property type="entry name" value="ALTRONATE OXIDOREDUCTASE-RELATED"/>
    <property type="match status" value="1"/>
</dbReference>
<dbReference type="PANTHER" id="PTHR30524">
    <property type="entry name" value="MANNITOL-1-PHOSPHATE 5-DEHYDROGENASE"/>
    <property type="match status" value="1"/>
</dbReference>